<dbReference type="InterPro" id="IPR025004">
    <property type="entry name" value="SenN/SenS"/>
</dbReference>
<dbReference type="Pfam" id="PF13040">
    <property type="entry name" value="Fur_reg_FbpB"/>
    <property type="match status" value="1"/>
</dbReference>
<evidence type="ECO:0000313" key="2">
    <source>
        <dbReference type="Proteomes" id="UP001595752"/>
    </source>
</evidence>
<gene>
    <name evidence="1" type="ORF">ACFOU2_22380</name>
</gene>
<dbReference type="Proteomes" id="UP001595752">
    <property type="component" value="Unassembled WGS sequence"/>
</dbReference>
<dbReference type="EMBL" id="JBHRZT010000072">
    <property type="protein sequence ID" value="MFC3886076.1"/>
    <property type="molecule type" value="Genomic_DNA"/>
</dbReference>
<dbReference type="RefSeq" id="WP_377918444.1">
    <property type="nucleotide sequence ID" value="NZ_JBHRZT010000072.1"/>
</dbReference>
<accession>A0ABV8B6X7</accession>
<sequence length="43" mass="5292">MRKMRKRTFAELVMENKNQLLKDQEALDRIEERLEARMLEKAE</sequence>
<keyword evidence="2" id="KW-1185">Reference proteome</keyword>
<organism evidence="1 2">
    <name type="scientific">Bacillus songklensis</name>
    <dbReference type="NCBI Taxonomy" id="1069116"/>
    <lineage>
        <taxon>Bacteria</taxon>
        <taxon>Bacillati</taxon>
        <taxon>Bacillota</taxon>
        <taxon>Bacilli</taxon>
        <taxon>Bacillales</taxon>
        <taxon>Bacillaceae</taxon>
        <taxon>Bacillus</taxon>
    </lineage>
</organism>
<reference evidence="2" key="1">
    <citation type="journal article" date="2019" name="Int. J. Syst. Evol. Microbiol.">
        <title>The Global Catalogue of Microorganisms (GCM) 10K type strain sequencing project: providing services to taxonomists for standard genome sequencing and annotation.</title>
        <authorList>
            <consortium name="The Broad Institute Genomics Platform"/>
            <consortium name="The Broad Institute Genome Sequencing Center for Infectious Disease"/>
            <person name="Wu L."/>
            <person name="Ma J."/>
        </authorList>
    </citation>
    <scope>NUCLEOTIDE SEQUENCE [LARGE SCALE GENOMIC DNA]</scope>
    <source>
        <strain evidence="2">CCUG 61889</strain>
    </source>
</reference>
<protein>
    <submittedName>
        <fullName evidence="1">FbpB family small basic protein</fullName>
    </submittedName>
</protein>
<name>A0ABV8B6X7_9BACI</name>
<comment type="caution">
    <text evidence="1">The sequence shown here is derived from an EMBL/GenBank/DDBJ whole genome shotgun (WGS) entry which is preliminary data.</text>
</comment>
<proteinExistence type="predicted"/>
<evidence type="ECO:0000313" key="1">
    <source>
        <dbReference type="EMBL" id="MFC3886076.1"/>
    </source>
</evidence>